<evidence type="ECO:0000256" key="2">
    <source>
        <dbReference type="SAM" id="Phobius"/>
    </source>
</evidence>
<evidence type="ECO:0000313" key="5">
    <source>
        <dbReference type="Proteomes" id="UP000245412"/>
    </source>
</evidence>
<feature type="transmembrane region" description="Helical" evidence="2">
    <location>
        <begin position="712"/>
        <end position="732"/>
    </location>
</feature>
<feature type="region of interest" description="Disordered" evidence="1">
    <location>
        <begin position="385"/>
        <end position="431"/>
    </location>
</feature>
<feature type="compositionally biased region" description="Polar residues" evidence="1">
    <location>
        <begin position="193"/>
        <end position="208"/>
    </location>
</feature>
<gene>
    <name evidence="4" type="ORF">C7383_10710</name>
</gene>
<feature type="compositionally biased region" description="Polar residues" evidence="1">
    <location>
        <begin position="96"/>
        <end position="169"/>
    </location>
</feature>
<proteinExistence type="predicted"/>
<keyword evidence="2" id="KW-0472">Membrane</keyword>
<keyword evidence="5" id="KW-1185">Reference proteome</keyword>
<evidence type="ECO:0008006" key="6">
    <source>
        <dbReference type="Google" id="ProtNLM"/>
    </source>
</evidence>
<feature type="compositionally biased region" description="Low complexity" evidence="1">
    <location>
        <begin position="170"/>
        <end position="192"/>
    </location>
</feature>
<feature type="compositionally biased region" description="Polar residues" evidence="1">
    <location>
        <begin position="46"/>
        <end position="59"/>
    </location>
</feature>
<evidence type="ECO:0000313" key="4">
    <source>
        <dbReference type="EMBL" id="PWJ75005.1"/>
    </source>
</evidence>
<dbReference type="Proteomes" id="UP000245412">
    <property type="component" value="Unassembled WGS sequence"/>
</dbReference>
<organism evidence="4 5">
    <name type="scientific">Murimonas intestini</name>
    <dbReference type="NCBI Taxonomy" id="1337051"/>
    <lineage>
        <taxon>Bacteria</taxon>
        <taxon>Bacillati</taxon>
        <taxon>Bacillota</taxon>
        <taxon>Clostridia</taxon>
        <taxon>Lachnospirales</taxon>
        <taxon>Lachnospiraceae</taxon>
        <taxon>Murimonas</taxon>
    </lineage>
</organism>
<sequence length="748" mass="80340">MNEWRGQAVNNSGLKKKKLWIMAAVLVMICGQTVLAAGEGQPQTETAVTEASVISQEPRQNPAGADQSQTQAPADPGSNGPQADQIQAGTEPVQGQAGSDQTQGEPGQQQGNTDQNETQAGKDTSQPGTDQNQSGTGQTQAGAEQNQPGTGQTQAGTEQNQPGTGQTQAGTEQNQPGTGQTQPGTEQDQPGTDQNQSGTGQTQPGTDQSETDTDKNQQDSEKPGEKDKEDKKEEGPFLEIDNGRIYRGMDKTFKEGYTPIQDGQKILLVVPFLEKTQIKENQLQAGVNLGNTETAPFIFKNYNTTVKKEKYDFIGNVQLDKEKKPVTGKAVEGEASSSEAYLLELTLELKEDMQAGSYPVEITITGQTESGRKISQKRTFYVTVKPAASKEKETEPADGDDPGDQPQDFGGGYAGGGDGGAGGGTEGPQSQPKVMLEDYYISQVPMLAGEEASVKATFINTNKSAYIQNIKVKVGVQNNTLKFNRKNFYIDKVDARGTFEVSFTAEVLKDTVENTDMLTFTIEYEDKEAKAITETEDILLQLSQPIELEAESLDIPSKVYAAETIPVSMKIMNLSRTRIYNVRYTIEAEGLLPLETAFVGNMEAGSAAEGTAKIFIGTKDMKDAAGSPERGSTKSGEAETEETESGGNGAAASDGSGEKEKYGPTSGMVTLSYEDEFGEVYTKEIPFQTTINKPEILTPVIPKEEPETAGQWWISVLAGFGGIALVLGVLGVRRLFLRKADDYAGKNF</sequence>
<feature type="compositionally biased region" description="Basic and acidic residues" evidence="1">
    <location>
        <begin position="212"/>
        <end position="240"/>
    </location>
</feature>
<name>A0AB73T355_9FIRM</name>
<evidence type="ECO:0000256" key="3">
    <source>
        <dbReference type="SAM" id="SignalP"/>
    </source>
</evidence>
<feature type="signal peptide" evidence="3">
    <location>
        <begin position="1"/>
        <end position="36"/>
    </location>
</feature>
<feature type="chain" id="PRO_5044493321" description="CARDB domain-containing protein" evidence="3">
    <location>
        <begin position="37"/>
        <end position="748"/>
    </location>
</feature>
<dbReference type="PANTHER" id="PTHR35902">
    <property type="entry name" value="S-LAYER DOMAIN-LIKE PROTEIN-RELATED"/>
    <property type="match status" value="1"/>
</dbReference>
<keyword evidence="2" id="KW-0812">Transmembrane</keyword>
<feature type="region of interest" description="Disordered" evidence="1">
    <location>
        <begin position="46"/>
        <end position="240"/>
    </location>
</feature>
<feature type="region of interest" description="Disordered" evidence="1">
    <location>
        <begin position="622"/>
        <end position="665"/>
    </location>
</feature>
<dbReference type="RefSeq" id="WP_109626701.1">
    <property type="nucleotide sequence ID" value="NZ_JANKBI010000007.1"/>
</dbReference>
<evidence type="ECO:0000256" key="1">
    <source>
        <dbReference type="SAM" id="MobiDB-lite"/>
    </source>
</evidence>
<protein>
    <recommendedName>
        <fullName evidence="6">CARDB domain-containing protein</fullName>
    </recommendedName>
</protein>
<feature type="compositionally biased region" description="Polar residues" evidence="1">
    <location>
        <begin position="79"/>
        <end position="88"/>
    </location>
</feature>
<accession>A0AB73T355</accession>
<dbReference type="EMBL" id="QGGY01000007">
    <property type="protein sequence ID" value="PWJ75005.1"/>
    <property type="molecule type" value="Genomic_DNA"/>
</dbReference>
<reference evidence="4 5" key="1">
    <citation type="submission" date="2018-05" db="EMBL/GenBank/DDBJ databases">
        <authorList>
            <person name="Goeker M."/>
            <person name="Huntemann M."/>
            <person name="Clum A."/>
            <person name="Pillay M."/>
            <person name="Palaniappan K."/>
            <person name="Varghese N."/>
            <person name="Mikhailova N."/>
            <person name="Stamatis D."/>
            <person name="Reddy T."/>
            <person name="Daum C."/>
            <person name="Shapiro N."/>
            <person name="Ivanova N."/>
            <person name="Kyrpides N."/>
            <person name="Woyke T."/>
        </authorList>
    </citation>
    <scope>NUCLEOTIDE SEQUENCE [LARGE SCALE GENOMIC DNA]</scope>
    <source>
        <strain evidence="4 5">DSM 26524</strain>
    </source>
</reference>
<keyword evidence="3" id="KW-0732">Signal</keyword>
<comment type="caution">
    <text evidence="4">The sequence shown here is derived from an EMBL/GenBank/DDBJ whole genome shotgun (WGS) entry which is preliminary data.</text>
</comment>
<keyword evidence="2" id="KW-1133">Transmembrane helix</keyword>
<feature type="compositionally biased region" description="Gly residues" evidence="1">
    <location>
        <begin position="409"/>
        <end position="426"/>
    </location>
</feature>
<dbReference type="AlphaFoldDB" id="A0AB73T355"/>